<dbReference type="EMBL" id="QQTP01000022">
    <property type="protein sequence ID" value="RDJ20149.1"/>
    <property type="molecule type" value="Genomic_DNA"/>
</dbReference>
<evidence type="ECO:0000259" key="5">
    <source>
        <dbReference type="PROSITE" id="PS51898"/>
    </source>
</evidence>
<keyword evidence="3" id="KW-0238">DNA-binding</keyword>
<gene>
    <name evidence="6" type="ORF">DWE98_26310</name>
</gene>
<dbReference type="InterPro" id="IPR002104">
    <property type="entry name" value="Integrase_catalytic"/>
</dbReference>
<dbReference type="Pfam" id="PF00589">
    <property type="entry name" value="Phage_integrase"/>
    <property type="match status" value="1"/>
</dbReference>
<dbReference type="PANTHER" id="PTHR30629:SF2">
    <property type="entry name" value="PROPHAGE INTEGRASE INTS-RELATED"/>
    <property type="match status" value="1"/>
</dbReference>
<keyword evidence="4" id="KW-0233">DNA recombination</keyword>
<dbReference type="AlphaFoldDB" id="A0A370KYS0"/>
<dbReference type="Pfam" id="PF13356">
    <property type="entry name" value="Arm-DNA-bind_3"/>
    <property type="match status" value="1"/>
</dbReference>
<dbReference type="Pfam" id="PF22022">
    <property type="entry name" value="Phage_int_M"/>
    <property type="match status" value="1"/>
</dbReference>
<proteinExistence type="inferred from homology"/>
<reference evidence="7" key="1">
    <citation type="submission" date="2018-07" db="EMBL/GenBank/DDBJ databases">
        <authorList>
            <person name="Safronova V.I."/>
            <person name="Chirak E.R."/>
            <person name="Sazanova A.L."/>
        </authorList>
    </citation>
    <scope>NUCLEOTIDE SEQUENCE [LARGE SCALE GENOMIC DNA]</scope>
    <source>
        <strain evidence="7">RCAM04685</strain>
    </source>
</reference>
<dbReference type="Gene3D" id="1.10.443.10">
    <property type="entry name" value="Intergrase catalytic core"/>
    <property type="match status" value="1"/>
</dbReference>
<dbReference type="InterPro" id="IPR053876">
    <property type="entry name" value="Phage_int_M"/>
</dbReference>
<dbReference type="SUPFAM" id="SSF56349">
    <property type="entry name" value="DNA breaking-rejoining enzymes"/>
    <property type="match status" value="1"/>
</dbReference>
<dbReference type="CDD" id="cd00801">
    <property type="entry name" value="INT_P4_C"/>
    <property type="match status" value="1"/>
</dbReference>
<sequence>MPLTDVAIRNAKAQDKVVKLSDGEGLQLWVMPTGSKLWRLAYRIDGKQKKLAIGPYPEIDLRTARERRDAAKKQLRDGKDPSAEKKVAKLTAASARGATFNVRADMLIEAKEKANKAERTLSKVRWLLGLARPDLGRRPIGEITSAETLAVLRKLEKKNHLETAKRLRSTLSEVFRAAIIDGLVVSDPTAALRGAIQAPVTVSHAALTKPKQLGQLLRAIDGFDGQPTTRTALQLMAMLYPRPGELRFARWEEFDFQLKEWLIPADRMKMRIEHYKPLPHQAIVLLEELRDATEPLRDDAQSALLFPSMRSTKRPMSENTLNAALRRLGYANEEHVAHGFRSSASTLLNESKLWHADAVERSLAHEEPNKVRRAYARGEYWEERVKMAQWWADQVDLMRAGAKFHWPAER</sequence>
<evidence type="ECO:0000256" key="4">
    <source>
        <dbReference type="ARBA" id="ARBA00023172"/>
    </source>
</evidence>
<comment type="caution">
    <text evidence="6">The sequence shown here is derived from an EMBL/GenBank/DDBJ whole genome shotgun (WGS) entry which is preliminary data.</text>
</comment>
<dbReference type="OrthoDB" id="9795573at2"/>
<dbReference type="InterPro" id="IPR013762">
    <property type="entry name" value="Integrase-like_cat_sf"/>
</dbReference>
<dbReference type="Gene3D" id="1.10.150.130">
    <property type="match status" value="1"/>
</dbReference>
<keyword evidence="2" id="KW-0229">DNA integration</keyword>
<dbReference type="InterPro" id="IPR025166">
    <property type="entry name" value="Integrase_DNA_bind_dom"/>
</dbReference>
<accession>A0A370KYS0</accession>
<evidence type="ECO:0000313" key="6">
    <source>
        <dbReference type="EMBL" id="RDJ20149.1"/>
    </source>
</evidence>
<protein>
    <submittedName>
        <fullName evidence="6">DUF4102 domain-containing protein</fullName>
    </submittedName>
</protein>
<evidence type="ECO:0000256" key="2">
    <source>
        <dbReference type="ARBA" id="ARBA00022908"/>
    </source>
</evidence>
<comment type="similarity">
    <text evidence="1">Belongs to the 'phage' integrase family.</text>
</comment>
<dbReference type="Gene3D" id="3.30.160.390">
    <property type="entry name" value="Integrase, DNA-binding domain"/>
    <property type="match status" value="1"/>
</dbReference>
<dbReference type="InterPro" id="IPR038488">
    <property type="entry name" value="Integrase_DNA-bd_sf"/>
</dbReference>
<dbReference type="InterPro" id="IPR050808">
    <property type="entry name" value="Phage_Integrase"/>
</dbReference>
<evidence type="ECO:0000256" key="3">
    <source>
        <dbReference type="ARBA" id="ARBA00023125"/>
    </source>
</evidence>
<dbReference type="PANTHER" id="PTHR30629">
    <property type="entry name" value="PROPHAGE INTEGRASE"/>
    <property type="match status" value="1"/>
</dbReference>
<feature type="domain" description="Tyr recombinase" evidence="5">
    <location>
        <begin position="202"/>
        <end position="389"/>
    </location>
</feature>
<dbReference type="PROSITE" id="PS51898">
    <property type="entry name" value="TYR_RECOMBINASE"/>
    <property type="match status" value="1"/>
</dbReference>
<dbReference type="InterPro" id="IPR011010">
    <property type="entry name" value="DNA_brk_join_enz"/>
</dbReference>
<organism evidence="6 7">
    <name type="scientific">Bosea caraganae</name>
    <dbReference type="NCBI Taxonomy" id="2763117"/>
    <lineage>
        <taxon>Bacteria</taxon>
        <taxon>Pseudomonadati</taxon>
        <taxon>Pseudomonadota</taxon>
        <taxon>Alphaproteobacteria</taxon>
        <taxon>Hyphomicrobiales</taxon>
        <taxon>Boseaceae</taxon>
        <taxon>Bosea</taxon>
    </lineage>
</organism>
<name>A0A370KYS0_9HYPH</name>
<evidence type="ECO:0000256" key="1">
    <source>
        <dbReference type="ARBA" id="ARBA00008857"/>
    </source>
</evidence>
<evidence type="ECO:0000313" key="7">
    <source>
        <dbReference type="Proteomes" id="UP000255207"/>
    </source>
</evidence>
<dbReference type="GO" id="GO:0006310">
    <property type="term" value="P:DNA recombination"/>
    <property type="evidence" value="ECO:0007669"/>
    <property type="project" value="UniProtKB-KW"/>
</dbReference>
<dbReference type="Proteomes" id="UP000255207">
    <property type="component" value="Unassembled WGS sequence"/>
</dbReference>
<dbReference type="GO" id="GO:0003677">
    <property type="term" value="F:DNA binding"/>
    <property type="evidence" value="ECO:0007669"/>
    <property type="project" value="UniProtKB-KW"/>
</dbReference>
<dbReference type="InterPro" id="IPR010998">
    <property type="entry name" value="Integrase_recombinase_N"/>
</dbReference>
<keyword evidence="7" id="KW-1185">Reference proteome</keyword>
<dbReference type="GO" id="GO:0015074">
    <property type="term" value="P:DNA integration"/>
    <property type="evidence" value="ECO:0007669"/>
    <property type="project" value="UniProtKB-KW"/>
</dbReference>